<proteinExistence type="predicted"/>
<feature type="compositionally biased region" description="Polar residues" evidence="1">
    <location>
        <begin position="91"/>
        <end position="100"/>
    </location>
</feature>
<name>A0A4Y2J6H9_ARAVE</name>
<dbReference type="AlphaFoldDB" id="A0A4Y2J6H9"/>
<evidence type="ECO:0000313" key="3">
    <source>
        <dbReference type="Proteomes" id="UP000499080"/>
    </source>
</evidence>
<keyword evidence="3" id="KW-1185">Reference proteome</keyword>
<gene>
    <name evidence="2" type="ORF">AVEN_89746_1</name>
</gene>
<protein>
    <submittedName>
        <fullName evidence="2">Uncharacterized protein</fullName>
    </submittedName>
</protein>
<evidence type="ECO:0000256" key="1">
    <source>
        <dbReference type="SAM" id="MobiDB-lite"/>
    </source>
</evidence>
<accession>A0A4Y2J6H9</accession>
<dbReference type="Proteomes" id="UP000499080">
    <property type="component" value="Unassembled WGS sequence"/>
</dbReference>
<evidence type="ECO:0000313" key="2">
    <source>
        <dbReference type="EMBL" id="GBM85873.1"/>
    </source>
</evidence>
<comment type="caution">
    <text evidence="2">The sequence shown here is derived from an EMBL/GenBank/DDBJ whole genome shotgun (WGS) entry which is preliminary data.</text>
</comment>
<sequence length="151" mass="16813">MTRTTHESALLSPNFRATPMGRRLATTYDLAFNRPHTRRIFGRIGFRFRGLTTRPPRPPNSSDYLGYAFSVLFQIKHNRKRDTPVLPKHPGSQNDSSCNNSSTEAGVLISDHYAMARPLPKDIVLSLVGGNSIFTPKGSEFSLNYPAASHP</sequence>
<feature type="region of interest" description="Disordered" evidence="1">
    <location>
        <begin position="80"/>
        <end position="100"/>
    </location>
</feature>
<dbReference type="EMBL" id="BGPR01003269">
    <property type="protein sequence ID" value="GBM85873.1"/>
    <property type="molecule type" value="Genomic_DNA"/>
</dbReference>
<organism evidence="2 3">
    <name type="scientific">Araneus ventricosus</name>
    <name type="common">Orbweaver spider</name>
    <name type="synonym">Epeira ventricosa</name>
    <dbReference type="NCBI Taxonomy" id="182803"/>
    <lineage>
        <taxon>Eukaryota</taxon>
        <taxon>Metazoa</taxon>
        <taxon>Ecdysozoa</taxon>
        <taxon>Arthropoda</taxon>
        <taxon>Chelicerata</taxon>
        <taxon>Arachnida</taxon>
        <taxon>Araneae</taxon>
        <taxon>Araneomorphae</taxon>
        <taxon>Entelegynae</taxon>
        <taxon>Araneoidea</taxon>
        <taxon>Araneidae</taxon>
        <taxon>Araneus</taxon>
    </lineage>
</organism>
<reference evidence="2 3" key="1">
    <citation type="journal article" date="2019" name="Sci. Rep.">
        <title>Orb-weaving spider Araneus ventricosus genome elucidates the spidroin gene catalogue.</title>
        <authorList>
            <person name="Kono N."/>
            <person name="Nakamura H."/>
            <person name="Ohtoshi R."/>
            <person name="Moran D.A.P."/>
            <person name="Shinohara A."/>
            <person name="Yoshida Y."/>
            <person name="Fujiwara M."/>
            <person name="Mori M."/>
            <person name="Tomita M."/>
            <person name="Arakawa K."/>
        </authorList>
    </citation>
    <scope>NUCLEOTIDE SEQUENCE [LARGE SCALE GENOMIC DNA]</scope>
</reference>